<dbReference type="AlphaFoldDB" id="A0AAX3CKD7"/>
<reference evidence="1" key="1">
    <citation type="submission" date="2022-08" db="EMBL/GenBank/DDBJ databases">
        <title>Genomic characterization and comparative genomic analysis of a strain of klebsiella michiganensis carrying blaKPC-2 isolated from the blood of children with very preterm bloodstream infection.</title>
        <authorList>
            <person name="Zhang N."/>
        </authorList>
    </citation>
    <scope>NUCLEOTIDE SEQUENCE</scope>
    <source>
        <strain evidence="1">BSI-KPN166</strain>
    </source>
</reference>
<proteinExistence type="predicted"/>
<sequence>MAEYDNHPCFPQPSSDDISLWKYMDFTKFMALVTYQKIFLCRSDLFDDPYEGTFPRKIIEYVHNMNESDIDESTSEYIKQMYNFNKNVRKHTYISCWHANDFESAAMWDLYSKNDASVAIETTYVDIKNLLPPEAMIGLVKYIDYDKDVFPLNNTFYPFTHKRKSFEHEREVRFLIQNLPINAEGTSLDFNNAIAPNVIPIDVDVSSFVKKIHLSPRAPEWMLNLLKDIVIKYSINIEVRRSNLYISPIY</sequence>
<gene>
    <name evidence="1" type="ORF">NP224_19165</name>
</gene>
<protein>
    <recommendedName>
        <fullName evidence="3">DUF2971 domain-containing protein</fullName>
    </recommendedName>
</protein>
<dbReference type="RefSeq" id="WP_074177933.1">
    <property type="nucleotide sequence ID" value="NZ_CABGVB010000001.1"/>
</dbReference>
<dbReference type="EMBL" id="CP102103">
    <property type="protein sequence ID" value="UWZ72337.1"/>
    <property type="molecule type" value="Genomic_DNA"/>
</dbReference>
<dbReference type="Proteomes" id="UP001060345">
    <property type="component" value="Chromosome"/>
</dbReference>
<name>A0AAX3CKD7_9ENTR</name>
<evidence type="ECO:0008006" key="3">
    <source>
        <dbReference type="Google" id="ProtNLM"/>
    </source>
</evidence>
<evidence type="ECO:0000313" key="2">
    <source>
        <dbReference type="Proteomes" id="UP001060345"/>
    </source>
</evidence>
<evidence type="ECO:0000313" key="1">
    <source>
        <dbReference type="EMBL" id="UWZ72337.1"/>
    </source>
</evidence>
<organism evidence="1 2">
    <name type="scientific">Klebsiella michiganensis</name>
    <dbReference type="NCBI Taxonomy" id="1134687"/>
    <lineage>
        <taxon>Bacteria</taxon>
        <taxon>Pseudomonadati</taxon>
        <taxon>Pseudomonadota</taxon>
        <taxon>Gammaproteobacteria</taxon>
        <taxon>Enterobacterales</taxon>
        <taxon>Enterobacteriaceae</taxon>
        <taxon>Klebsiella/Raoultella group</taxon>
        <taxon>Klebsiella</taxon>
    </lineage>
</organism>
<accession>A0AAX3CKD7</accession>